<feature type="chain" id="PRO_5016744461" evidence="2">
    <location>
        <begin position="22"/>
        <end position="457"/>
    </location>
</feature>
<evidence type="ECO:0000313" key="5">
    <source>
        <dbReference type="Proteomes" id="UP000253426"/>
    </source>
</evidence>
<evidence type="ECO:0000313" key="4">
    <source>
        <dbReference type="EMBL" id="RBP47397.1"/>
    </source>
</evidence>
<dbReference type="SUPFAM" id="SSF53474">
    <property type="entry name" value="alpha/beta-Hydrolases"/>
    <property type="match status" value="1"/>
</dbReference>
<dbReference type="Pfam" id="PF05448">
    <property type="entry name" value="AXE1"/>
    <property type="match status" value="1"/>
</dbReference>
<keyword evidence="5" id="KW-1185">Reference proteome</keyword>
<evidence type="ECO:0000256" key="2">
    <source>
        <dbReference type="SAM" id="SignalP"/>
    </source>
</evidence>
<comment type="caution">
    <text evidence="4">The sequence shown here is derived from an EMBL/GenBank/DDBJ whole genome shotgun (WGS) entry which is preliminary data.</text>
</comment>
<dbReference type="Proteomes" id="UP000253426">
    <property type="component" value="Unassembled WGS sequence"/>
</dbReference>
<name>A0A366HTI5_9BACT</name>
<gene>
    <name evidence="4" type="ORF">DES53_101194</name>
</gene>
<accession>A0A366HTI5</accession>
<proteinExistence type="predicted"/>
<dbReference type="GO" id="GO:0052689">
    <property type="term" value="F:carboxylic ester hydrolase activity"/>
    <property type="evidence" value="ECO:0007669"/>
    <property type="project" value="TreeGrafter"/>
</dbReference>
<sequence length="457" mass="47992">MSHRLPLLAASLALTSLAAHAAAPSAAPATPAPKPAAVTPAAVAPAKPLNPFVVRADKENATYKTGEPVNFTIALAKDSPAPREAEITWSISKDGVPPIINGKGKLVDGKAVATASLNEPGFLLCRVSWNQDGKVHSSLGGAAVDPLLIKPSLPVPDDFDAFWDAQKKKLAAVPVKATMTPVPPPATIKKAETFDVKVDALGAPVSGYLARPLNAKPKSLPIVLMVHGAGVSSSSLAAAASWAENGMLAFNMNAHGIPNGKAPEYYTGLAQSELKDYRNVGRDSRETCYFLGMFLREVRALDFLCSQPEWDGKTVVVYGSSQGGFQGFAISAIDPRVTFLAAGVPAGCDHTGVIVNRVNGWPKIVPNLPDGKPDPKVLEASRYFDNVNFAAKTKAKGAYLTVGFIDTTCPPTGVYAAYNALPISKAIYDDIPSGHANSPQASAAMVEAVRKHVKENK</sequence>
<feature type="signal peptide" evidence="2">
    <location>
        <begin position="1"/>
        <end position="21"/>
    </location>
</feature>
<evidence type="ECO:0000256" key="1">
    <source>
        <dbReference type="PIRSR" id="PIRSR639069-1"/>
    </source>
</evidence>
<dbReference type="InterPro" id="IPR029058">
    <property type="entry name" value="AB_hydrolase_fold"/>
</dbReference>
<dbReference type="OrthoDB" id="9770528at2"/>
<dbReference type="Gene3D" id="3.40.50.1820">
    <property type="entry name" value="alpha/beta hydrolase"/>
    <property type="match status" value="1"/>
</dbReference>
<organism evidence="4 5">
    <name type="scientific">Roseimicrobium gellanilyticum</name>
    <dbReference type="NCBI Taxonomy" id="748857"/>
    <lineage>
        <taxon>Bacteria</taxon>
        <taxon>Pseudomonadati</taxon>
        <taxon>Verrucomicrobiota</taxon>
        <taxon>Verrucomicrobiia</taxon>
        <taxon>Verrucomicrobiales</taxon>
        <taxon>Verrucomicrobiaceae</taxon>
        <taxon>Roseimicrobium</taxon>
    </lineage>
</organism>
<evidence type="ECO:0000259" key="3">
    <source>
        <dbReference type="Pfam" id="PF05448"/>
    </source>
</evidence>
<dbReference type="PANTHER" id="PTHR40111:SF1">
    <property type="entry name" value="CEPHALOSPORIN-C DEACETYLASE"/>
    <property type="match status" value="1"/>
</dbReference>
<feature type="active site" description="Charge relay system" evidence="1">
    <location>
        <position position="406"/>
    </location>
</feature>
<feature type="active site" description="Charge relay system" evidence="1">
    <location>
        <position position="435"/>
    </location>
</feature>
<dbReference type="InterPro" id="IPR008391">
    <property type="entry name" value="AXE1_dom"/>
</dbReference>
<reference evidence="4 5" key="1">
    <citation type="submission" date="2018-06" db="EMBL/GenBank/DDBJ databases">
        <title>Genomic Encyclopedia of Type Strains, Phase IV (KMG-IV): sequencing the most valuable type-strain genomes for metagenomic binning, comparative biology and taxonomic classification.</title>
        <authorList>
            <person name="Goeker M."/>
        </authorList>
    </citation>
    <scope>NUCLEOTIDE SEQUENCE [LARGE SCALE GENOMIC DNA]</scope>
    <source>
        <strain evidence="4 5">DSM 25532</strain>
    </source>
</reference>
<protein>
    <submittedName>
        <fullName evidence="4">Cephalosporin-C deacetylase-like acetyl esterase</fullName>
    </submittedName>
</protein>
<dbReference type="EMBL" id="QNRR01000001">
    <property type="protein sequence ID" value="RBP47397.1"/>
    <property type="molecule type" value="Genomic_DNA"/>
</dbReference>
<keyword evidence="2" id="KW-0732">Signal</keyword>
<feature type="domain" description="Acetyl xylan esterase" evidence="3">
    <location>
        <begin position="151"/>
        <end position="427"/>
    </location>
</feature>
<dbReference type="GO" id="GO:0005976">
    <property type="term" value="P:polysaccharide metabolic process"/>
    <property type="evidence" value="ECO:0007669"/>
    <property type="project" value="TreeGrafter"/>
</dbReference>
<dbReference type="AlphaFoldDB" id="A0A366HTI5"/>
<feature type="active site" description="Nucleophile" evidence="1">
    <location>
        <position position="321"/>
    </location>
</feature>
<dbReference type="PANTHER" id="PTHR40111">
    <property type="entry name" value="CEPHALOSPORIN-C DEACETYLASE"/>
    <property type="match status" value="1"/>
</dbReference>
<dbReference type="InterPro" id="IPR039069">
    <property type="entry name" value="CE7"/>
</dbReference>